<dbReference type="AlphaFoldDB" id="A0A0B6YS79"/>
<accession>A0A0B6YS79</accession>
<proteinExistence type="predicted"/>
<sequence>EDDPQMNIYPLLPNTRSSLHHRSLLSLFMERYCSQQNRTSIQLTTTLVAYNTQQLLECYQMPGNIYVSLSFTILKLDAP</sequence>
<gene>
    <name evidence="1" type="primary">ORF34725</name>
</gene>
<dbReference type="EMBL" id="HACG01012097">
    <property type="protein sequence ID" value="CEK58962.1"/>
    <property type="molecule type" value="Transcribed_RNA"/>
</dbReference>
<name>A0A0B6YS79_9EUPU</name>
<feature type="non-terminal residue" evidence="1">
    <location>
        <position position="1"/>
    </location>
</feature>
<protein>
    <submittedName>
        <fullName evidence="1">Uncharacterized protein</fullName>
    </submittedName>
</protein>
<reference evidence="1" key="1">
    <citation type="submission" date="2014-12" db="EMBL/GenBank/DDBJ databases">
        <title>Insight into the proteome of Arion vulgaris.</title>
        <authorList>
            <person name="Aradska J."/>
            <person name="Bulat T."/>
            <person name="Smidak R."/>
            <person name="Sarate P."/>
            <person name="Gangsoo J."/>
            <person name="Sialana F."/>
            <person name="Bilban M."/>
            <person name="Lubec G."/>
        </authorList>
    </citation>
    <scope>NUCLEOTIDE SEQUENCE</scope>
    <source>
        <tissue evidence="1">Skin</tissue>
    </source>
</reference>
<organism evidence="1">
    <name type="scientific">Arion vulgaris</name>
    <dbReference type="NCBI Taxonomy" id="1028688"/>
    <lineage>
        <taxon>Eukaryota</taxon>
        <taxon>Metazoa</taxon>
        <taxon>Spiralia</taxon>
        <taxon>Lophotrochozoa</taxon>
        <taxon>Mollusca</taxon>
        <taxon>Gastropoda</taxon>
        <taxon>Heterobranchia</taxon>
        <taxon>Euthyneura</taxon>
        <taxon>Panpulmonata</taxon>
        <taxon>Eupulmonata</taxon>
        <taxon>Stylommatophora</taxon>
        <taxon>Helicina</taxon>
        <taxon>Arionoidea</taxon>
        <taxon>Arionidae</taxon>
        <taxon>Arion</taxon>
    </lineage>
</organism>
<evidence type="ECO:0000313" key="1">
    <source>
        <dbReference type="EMBL" id="CEK58962.1"/>
    </source>
</evidence>